<comment type="caution">
    <text evidence="1">The sequence shown here is derived from an EMBL/GenBank/DDBJ whole genome shotgun (WGS) entry which is preliminary data.</text>
</comment>
<dbReference type="Proteomes" id="UP001519345">
    <property type="component" value="Unassembled WGS sequence"/>
</dbReference>
<name>A0ABS4IM56_9BACI</name>
<evidence type="ECO:0000313" key="1">
    <source>
        <dbReference type="EMBL" id="MBP1971501.1"/>
    </source>
</evidence>
<sequence>MKNEPTMLKKDIHWQTEECAYVVRNVLYLKADHDGEEMLDFDVSVTITTLRNLMVEKAIPHDLN</sequence>
<proteinExistence type="predicted"/>
<keyword evidence="2" id="KW-1185">Reference proteome</keyword>
<protein>
    <submittedName>
        <fullName evidence="1">Uncharacterized protein</fullName>
    </submittedName>
</protein>
<accession>A0ABS4IM56</accession>
<dbReference type="RefSeq" id="WP_209464539.1">
    <property type="nucleotide sequence ID" value="NZ_CP110224.1"/>
</dbReference>
<reference evidence="1 2" key="1">
    <citation type="submission" date="2021-03" db="EMBL/GenBank/DDBJ databases">
        <title>Genomic Encyclopedia of Type Strains, Phase IV (KMG-IV): sequencing the most valuable type-strain genomes for metagenomic binning, comparative biology and taxonomic classification.</title>
        <authorList>
            <person name="Goeker M."/>
        </authorList>
    </citation>
    <scope>NUCLEOTIDE SEQUENCE [LARGE SCALE GENOMIC DNA]</scope>
    <source>
        <strain evidence="1 2">DSM 25609</strain>
    </source>
</reference>
<gene>
    <name evidence="1" type="ORF">J2Z83_003652</name>
</gene>
<dbReference type="EMBL" id="JAGGKX010000027">
    <property type="protein sequence ID" value="MBP1971501.1"/>
    <property type="molecule type" value="Genomic_DNA"/>
</dbReference>
<organism evidence="1 2">
    <name type="scientific">Virgibacillus natechei</name>
    <dbReference type="NCBI Taxonomy" id="1216297"/>
    <lineage>
        <taxon>Bacteria</taxon>
        <taxon>Bacillati</taxon>
        <taxon>Bacillota</taxon>
        <taxon>Bacilli</taxon>
        <taxon>Bacillales</taxon>
        <taxon>Bacillaceae</taxon>
        <taxon>Virgibacillus</taxon>
    </lineage>
</organism>
<evidence type="ECO:0000313" key="2">
    <source>
        <dbReference type="Proteomes" id="UP001519345"/>
    </source>
</evidence>